<proteinExistence type="predicted"/>
<sequence>MILPLVLLPTLALAFPGHQSPRAAFPECTRALAQTENCLAVINANACYNQFKFSGATTLQCVDGKNDADRKQKICQCCTCVGTVMCDWATKQKYC</sequence>
<reference evidence="1 2" key="1">
    <citation type="journal article" date="2018" name="Sci. Rep.">
        <title>Comparative genomics provides insights into the lifestyle and reveals functional heterogeneity of dark septate endophytic fungi.</title>
        <authorList>
            <person name="Knapp D.G."/>
            <person name="Nemeth J.B."/>
            <person name="Barry K."/>
            <person name="Hainaut M."/>
            <person name="Henrissat B."/>
            <person name="Johnson J."/>
            <person name="Kuo A."/>
            <person name="Lim J.H.P."/>
            <person name="Lipzen A."/>
            <person name="Nolan M."/>
            <person name="Ohm R.A."/>
            <person name="Tamas L."/>
            <person name="Grigoriev I.V."/>
            <person name="Spatafora J.W."/>
            <person name="Nagy L.G."/>
            <person name="Kovacs G.M."/>
        </authorList>
    </citation>
    <scope>NUCLEOTIDE SEQUENCE [LARGE SCALE GENOMIC DNA]</scope>
    <source>
        <strain evidence="1 2">DSE2036</strain>
    </source>
</reference>
<gene>
    <name evidence="1" type="ORF">DM02DRAFT_525381</name>
</gene>
<evidence type="ECO:0000313" key="1">
    <source>
        <dbReference type="EMBL" id="PVI01264.1"/>
    </source>
</evidence>
<protein>
    <submittedName>
        <fullName evidence="1">Uncharacterized protein</fullName>
    </submittedName>
</protein>
<dbReference type="OrthoDB" id="5194348at2759"/>
<dbReference type="AlphaFoldDB" id="A0A2V1DVF8"/>
<keyword evidence="2" id="KW-1185">Reference proteome</keyword>
<name>A0A2V1DVF8_9PLEO</name>
<accession>A0A2V1DVF8</accession>
<evidence type="ECO:0000313" key="2">
    <source>
        <dbReference type="Proteomes" id="UP000244855"/>
    </source>
</evidence>
<dbReference type="EMBL" id="KZ805360">
    <property type="protein sequence ID" value="PVI01264.1"/>
    <property type="molecule type" value="Genomic_DNA"/>
</dbReference>
<dbReference type="Proteomes" id="UP000244855">
    <property type="component" value="Unassembled WGS sequence"/>
</dbReference>
<organism evidence="1 2">
    <name type="scientific">Periconia macrospinosa</name>
    <dbReference type="NCBI Taxonomy" id="97972"/>
    <lineage>
        <taxon>Eukaryota</taxon>
        <taxon>Fungi</taxon>
        <taxon>Dikarya</taxon>
        <taxon>Ascomycota</taxon>
        <taxon>Pezizomycotina</taxon>
        <taxon>Dothideomycetes</taxon>
        <taxon>Pleosporomycetidae</taxon>
        <taxon>Pleosporales</taxon>
        <taxon>Massarineae</taxon>
        <taxon>Periconiaceae</taxon>
        <taxon>Periconia</taxon>
    </lineage>
</organism>